<dbReference type="HOGENOM" id="CLU_1619323_0_0_1"/>
<evidence type="ECO:0000313" key="1">
    <source>
        <dbReference type="EMBL" id="EDQ99331.1"/>
    </source>
</evidence>
<evidence type="ECO:0000313" key="2">
    <source>
        <dbReference type="Proteomes" id="UP000001194"/>
    </source>
</evidence>
<reference evidence="1 2" key="1">
    <citation type="journal article" date="2008" name="Nature">
        <title>The genome of Laccaria bicolor provides insights into mycorrhizal symbiosis.</title>
        <authorList>
            <person name="Martin F."/>
            <person name="Aerts A."/>
            <person name="Ahren D."/>
            <person name="Brun A."/>
            <person name="Danchin E.G.J."/>
            <person name="Duchaussoy F."/>
            <person name="Gibon J."/>
            <person name="Kohler A."/>
            <person name="Lindquist E."/>
            <person name="Pereda V."/>
            <person name="Salamov A."/>
            <person name="Shapiro H.J."/>
            <person name="Wuyts J."/>
            <person name="Blaudez D."/>
            <person name="Buee M."/>
            <person name="Brokstein P."/>
            <person name="Canbaeck B."/>
            <person name="Cohen D."/>
            <person name="Courty P.E."/>
            <person name="Coutinho P.M."/>
            <person name="Delaruelle C."/>
            <person name="Detter J.C."/>
            <person name="Deveau A."/>
            <person name="DiFazio S."/>
            <person name="Duplessis S."/>
            <person name="Fraissinet-Tachet L."/>
            <person name="Lucic E."/>
            <person name="Frey-Klett P."/>
            <person name="Fourrey C."/>
            <person name="Feussner I."/>
            <person name="Gay G."/>
            <person name="Grimwood J."/>
            <person name="Hoegger P.J."/>
            <person name="Jain P."/>
            <person name="Kilaru S."/>
            <person name="Labbe J."/>
            <person name="Lin Y.C."/>
            <person name="Legue V."/>
            <person name="Le Tacon F."/>
            <person name="Marmeisse R."/>
            <person name="Melayah D."/>
            <person name="Montanini B."/>
            <person name="Muratet M."/>
            <person name="Nehls U."/>
            <person name="Niculita-Hirzel H."/>
            <person name="Oudot-Le Secq M.P."/>
            <person name="Peter M."/>
            <person name="Quesneville H."/>
            <person name="Rajashekar B."/>
            <person name="Reich M."/>
            <person name="Rouhier N."/>
            <person name="Schmutz J."/>
            <person name="Yin T."/>
            <person name="Chalot M."/>
            <person name="Henrissat B."/>
            <person name="Kuees U."/>
            <person name="Lucas S."/>
            <person name="Van de Peer Y."/>
            <person name="Podila G.K."/>
            <person name="Polle A."/>
            <person name="Pukkila P.J."/>
            <person name="Richardson P.M."/>
            <person name="Rouze P."/>
            <person name="Sanders I.R."/>
            <person name="Stajich J.E."/>
            <person name="Tunlid A."/>
            <person name="Tuskan G."/>
            <person name="Grigoriev I.V."/>
        </authorList>
    </citation>
    <scope>NUCLEOTIDE SEQUENCE [LARGE SCALE GENOMIC DNA]</scope>
    <source>
        <strain evidence="2">S238N-H82 / ATCC MYA-4686</strain>
    </source>
</reference>
<gene>
    <name evidence="1" type="ORF">LACBIDRAFT_316721</name>
</gene>
<organism evidence="2">
    <name type="scientific">Laccaria bicolor (strain S238N-H82 / ATCC MYA-4686)</name>
    <name type="common">Bicoloured deceiver</name>
    <name type="synonym">Laccaria laccata var. bicolor</name>
    <dbReference type="NCBI Taxonomy" id="486041"/>
    <lineage>
        <taxon>Eukaryota</taxon>
        <taxon>Fungi</taxon>
        <taxon>Dikarya</taxon>
        <taxon>Basidiomycota</taxon>
        <taxon>Agaricomycotina</taxon>
        <taxon>Agaricomycetes</taxon>
        <taxon>Agaricomycetidae</taxon>
        <taxon>Agaricales</taxon>
        <taxon>Agaricineae</taxon>
        <taxon>Hydnangiaceae</taxon>
        <taxon>Laccaria</taxon>
    </lineage>
</organism>
<sequence>MNLVHSVEKLVHHMGKIRWLSLDDDLSFLLSTGWCHRLGPQTPNTSGHYQLTQLNSSCLLDAASHGPVDEGLCMWNGRWRASHFLTPLNTFHDVLVLDDEEAKERIFNYLFYCDQQRLFESPVRSGFLMPRGVNSNRNRSAFSPEVKRPDWTAKRPQTAVFCGL</sequence>
<dbReference type="AlphaFoldDB" id="B0E1H9"/>
<name>B0E1H9_LACBS</name>
<dbReference type="OrthoDB" id="10406961at2759"/>
<keyword evidence="2" id="KW-1185">Reference proteome</keyword>
<dbReference type="InParanoid" id="B0E1H9"/>
<dbReference type="RefSeq" id="XP_001890051.1">
    <property type="nucleotide sequence ID" value="XM_001890016.1"/>
</dbReference>
<proteinExistence type="predicted"/>
<dbReference type="EMBL" id="DS547167">
    <property type="protein sequence ID" value="EDQ99331.1"/>
    <property type="molecule type" value="Genomic_DNA"/>
</dbReference>
<accession>B0E1H9</accession>
<dbReference type="GeneID" id="6085699"/>
<protein>
    <submittedName>
        <fullName evidence="1">Predicted protein</fullName>
    </submittedName>
</protein>
<dbReference type="Proteomes" id="UP000001194">
    <property type="component" value="Unassembled WGS sequence"/>
</dbReference>
<dbReference type="KEGG" id="lbc:LACBIDRAFT_316721"/>